<evidence type="ECO:0000256" key="2">
    <source>
        <dbReference type="ARBA" id="ARBA00022741"/>
    </source>
</evidence>
<dbReference type="PROSITE" id="PS50011">
    <property type="entry name" value="PROTEIN_KINASE_DOM"/>
    <property type="match status" value="1"/>
</dbReference>
<keyword evidence="4 6" id="KW-0067">ATP-binding</keyword>
<dbReference type="PROSITE" id="PS00107">
    <property type="entry name" value="PROTEIN_KINASE_ATP"/>
    <property type="match status" value="1"/>
</dbReference>
<dbReference type="SMART" id="SM00220">
    <property type="entry name" value="S_TKc"/>
    <property type="match status" value="1"/>
</dbReference>
<feature type="binding site" evidence="6">
    <location>
        <position position="303"/>
    </location>
    <ligand>
        <name>ATP</name>
        <dbReference type="ChEBI" id="CHEBI:30616"/>
    </ligand>
</feature>
<dbReference type="Gene3D" id="3.30.200.20">
    <property type="entry name" value="Phosphorylase Kinase, domain 1"/>
    <property type="match status" value="1"/>
</dbReference>
<evidence type="ECO:0000256" key="4">
    <source>
        <dbReference type="ARBA" id="ARBA00022840"/>
    </source>
</evidence>
<organism evidence="9 10">
    <name type="scientific">Aspergillus sclerotialis</name>
    <dbReference type="NCBI Taxonomy" id="2070753"/>
    <lineage>
        <taxon>Eukaryota</taxon>
        <taxon>Fungi</taxon>
        <taxon>Dikarya</taxon>
        <taxon>Ascomycota</taxon>
        <taxon>Pezizomycotina</taxon>
        <taxon>Eurotiomycetes</taxon>
        <taxon>Eurotiomycetidae</taxon>
        <taxon>Eurotiales</taxon>
        <taxon>Aspergillaceae</taxon>
        <taxon>Aspergillus</taxon>
        <taxon>Aspergillus subgen. Polypaecilum</taxon>
    </lineage>
</organism>
<feature type="compositionally biased region" description="Polar residues" evidence="7">
    <location>
        <begin position="370"/>
        <end position="385"/>
    </location>
</feature>
<dbReference type="GO" id="GO:0004694">
    <property type="term" value="F:eukaryotic translation initiation factor 2alpha kinase activity"/>
    <property type="evidence" value="ECO:0007669"/>
    <property type="project" value="TreeGrafter"/>
</dbReference>
<dbReference type="PANTHER" id="PTHR11042:SF195">
    <property type="entry name" value="KINASE, PUTATIVE (AFU_ORTHOLOGUE AFUA_2G16620)-RELATED"/>
    <property type="match status" value="1"/>
</dbReference>
<feature type="compositionally biased region" description="Basic and acidic residues" evidence="7">
    <location>
        <begin position="42"/>
        <end position="64"/>
    </location>
</feature>
<feature type="compositionally biased region" description="Basic and acidic residues" evidence="7">
    <location>
        <begin position="415"/>
        <end position="429"/>
    </location>
</feature>
<comment type="caution">
    <text evidence="9">The sequence shown here is derived from an EMBL/GenBank/DDBJ whole genome shotgun (WGS) entry which is preliminary data.</text>
</comment>
<keyword evidence="3" id="KW-0418">Kinase</keyword>
<protein>
    <submittedName>
        <fullName evidence="9">STYKc</fullName>
    </submittedName>
</protein>
<dbReference type="InterPro" id="IPR008271">
    <property type="entry name" value="Ser/Thr_kinase_AS"/>
</dbReference>
<evidence type="ECO:0000256" key="1">
    <source>
        <dbReference type="ARBA" id="ARBA00022679"/>
    </source>
</evidence>
<dbReference type="GO" id="GO:0005634">
    <property type="term" value="C:nucleus"/>
    <property type="evidence" value="ECO:0007669"/>
    <property type="project" value="TreeGrafter"/>
</dbReference>
<dbReference type="AlphaFoldDB" id="A0A3A2ZR10"/>
<feature type="compositionally biased region" description="Low complexity" evidence="7">
    <location>
        <begin position="402"/>
        <end position="414"/>
    </location>
</feature>
<accession>A0A3A2ZR10</accession>
<sequence length="790" mass="87707">MSMFRSAAEISSSDSEVSSEESESSGVLRTGHENNAEEAVEERDTPLGGADHEDGERTSKEDAPGIKSPTDIDIEGHSNFLTSALLEFYCFIRATDILNAQPGSHRKYTRESPEVQYLGTRLFLFKSGFLSSHGMLSPGIDKEELRLKRQFYRDNLDRLGASALEGLKLDEPQGRSLAMGTTDDRRTTSSLQMNRPLIADKEHAQSESVGIRGLGKLFQKDKRGGSLEDIRLDMTNLHNQNQSFFGSSPAGFPLFSTPVSPTGRIVSRYSVDFSEMKALGRGSFGQVYHVVNHIDGQHYAVKKIPLSQRRLDQLQFGDENQLEAIMTEIRTLAKLEHTNVVRYYGAWVEQSHIAPVLPSQVPSDPKSEANRSNLLSHAPTESQSYGIVFEGSEGSAPDRHSSSVSEEPFFSPPGKYRETSPSKSPEKSRRRDSHATISSYHSRKSLGLTFDDSEGDIESIPREFDIPTPGEVSTFDLTNDDVFTDGLSQDHSNLQLQRKSKCGIQDAAVILHIQMSLHPISLGSYLSPQSVSAADDSESPSRRHCYHLVPSLRFMLDIISGVEYLHSKGIIHRDLKPANIFLSTPEIHDLSCPSCQSECGSKTQYCHPRIGDFGLVADISHLNDSSPKKSDSPPKNSPSLDRIVGTEFYRPSIRKSDSNYQRGLGNHEELQTVDEKLDIYALGVILFELLYRLNTKMERQLVLTDLTRGKNPHPSQKSTPGQTVFPADFAQKIHQGDIPVDDGVSVAQALMACIKGMLEINPQQRWSCSDTKRQLKKILAAISKTTEHDD</sequence>
<evidence type="ECO:0000313" key="10">
    <source>
        <dbReference type="Proteomes" id="UP000266188"/>
    </source>
</evidence>
<feature type="domain" description="Protein kinase" evidence="8">
    <location>
        <begin position="273"/>
        <end position="779"/>
    </location>
</feature>
<feature type="region of interest" description="Disordered" evidence="7">
    <location>
        <begin position="1"/>
        <end position="71"/>
    </location>
</feature>
<gene>
    <name evidence="9" type="ORF">PHISCL_05918</name>
</gene>
<dbReference type="PROSITE" id="PS00108">
    <property type="entry name" value="PROTEIN_KINASE_ST"/>
    <property type="match status" value="1"/>
</dbReference>
<dbReference type="PANTHER" id="PTHR11042">
    <property type="entry name" value="EUKARYOTIC TRANSLATION INITIATION FACTOR 2-ALPHA KINASE EIF2-ALPHA KINASE -RELATED"/>
    <property type="match status" value="1"/>
</dbReference>
<dbReference type="InterPro" id="IPR017441">
    <property type="entry name" value="Protein_kinase_ATP_BS"/>
</dbReference>
<reference evidence="10" key="1">
    <citation type="submission" date="2017-02" db="EMBL/GenBank/DDBJ databases">
        <authorList>
            <person name="Tafer H."/>
            <person name="Lopandic K."/>
        </authorList>
    </citation>
    <scope>NUCLEOTIDE SEQUENCE [LARGE SCALE GENOMIC DNA]</scope>
    <source>
        <strain evidence="10">CBS 366.77</strain>
    </source>
</reference>
<keyword evidence="1" id="KW-0808">Transferase</keyword>
<evidence type="ECO:0000256" key="3">
    <source>
        <dbReference type="ARBA" id="ARBA00022777"/>
    </source>
</evidence>
<dbReference type="GO" id="GO:0005829">
    <property type="term" value="C:cytosol"/>
    <property type="evidence" value="ECO:0007669"/>
    <property type="project" value="TreeGrafter"/>
</dbReference>
<feature type="region of interest" description="Disordered" evidence="7">
    <location>
        <begin position="358"/>
        <end position="438"/>
    </location>
</feature>
<evidence type="ECO:0000256" key="7">
    <source>
        <dbReference type="SAM" id="MobiDB-lite"/>
    </source>
</evidence>
<dbReference type="STRING" id="2070753.A0A3A2ZR10"/>
<dbReference type="InterPro" id="IPR050339">
    <property type="entry name" value="CC_SR_Kinase"/>
</dbReference>
<dbReference type="InterPro" id="IPR000719">
    <property type="entry name" value="Prot_kinase_dom"/>
</dbReference>
<evidence type="ECO:0000256" key="5">
    <source>
        <dbReference type="ARBA" id="ARBA00037982"/>
    </source>
</evidence>
<comment type="similarity">
    <text evidence="5">Belongs to the protein kinase superfamily. Ser/Thr protein kinase family. GCN2 subfamily.</text>
</comment>
<keyword evidence="2 6" id="KW-0547">Nucleotide-binding</keyword>
<dbReference type="Gene3D" id="1.10.510.10">
    <property type="entry name" value="Transferase(Phosphotransferase) domain 1"/>
    <property type="match status" value="1"/>
</dbReference>
<dbReference type="FunFam" id="3.30.200.20:FF:000787">
    <property type="entry name" value="Protein kinase, putative (AFU_orthologue AFUA_2G16620)"/>
    <property type="match status" value="1"/>
</dbReference>
<evidence type="ECO:0000259" key="8">
    <source>
        <dbReference type="PROSITE" id="PS50011"/>
    </source>
</evidence>
<evidence type="ECO:0000313" key="9">
    <source>
        <dbReference type="EMBL" id="RJE21734.1"/>
    </source>
</evidence>
<proteinExistence type="inferred from homology"/>
<dbReference type="SUPFAM" id="SSF56112">
    <property type="entry name" value="Protein kinase-like (PK-like)"/>
    <property type="match status" value="1"/>
</dbReference>
<dbReference type="Pfam" id="PF00069">
    <property type="entry name" value="Pkinase"/>
    <property type="match status" value="2"/>
</dbReference>
<dbReference type="OrthoDB" id="1405469at2759"/>
<evidence type="ECO:0000256" key="6">
    <source>
        <dbReference type="PROSITE-ProRule" id="PRU10141"/>
    </source>
</evidence>
<dbReference type="GO" id="GO:1990625">
    <property type="term" value="P:negative regulation of cytoplasmic translational initiation in response to stress"/>
    <property type="evidence" value="ECO:0007669"/>
    <property type="project" value="TreeGrafter"/>
</dbReference>
<dbReference type="InterPro" id="IPR011009">
    <property type="entry name" value="Kinase-like_dom_sf"/>
</dbReference>
<dbReference type="EMBL" id="MVGC01000208">
    <property type="protein sequence ID" value="RJE21734.1"/>
    <property type="molecule type" value="Genomic_DNA"/>
</dbReference>
<name>A0A3A2ZR10_9EURO</name>
<dbReference type="GO" id="GO:0005524">
    <property type="term" value="F:ATP binding"/>
    <property type="evidence" value="ECO:0007669"/>
    <property type="project" value="UniProtKB-UniRule"/>
</dbReference>
<dbReference type="Proteomes" id="UP000266188">
    <property type="component" value="Unassembled WGS sequence"/>
</dbReference>
<keyword evidence="10" id="KW-1185">Reference proteome</keyword>
<feature type="compositionally biased region" description="Low complexity" evidence="7">
    <location>
        <begin position="1"/>
        <end position="16"/>
    </location>
</feature>